<evidence type="ECO:0000313" key="3">
    <source>
        <dbReference type="Proteomes" id="UP000663193"/>
    </source>
</evidence>
<evidence type="ECO:0000256" key="1">
    <source>
        <dbReference type="SAM" id="Phobius"/>
    </source>
</evidence>
<organism evidence="2 3">
    <name type="scientific">Phaeosphaeria nodorum (strain SN15 / ATCC MYA-4574 / FGSC 10173)</name>
    <name type="common">Glume blotch fungus</name>
    <name type="synonym">Parastagonospora nodorum</name>
    <dbReference type="NCBI Taxonomy" id="321614"/>
    <lineage>
        <taxon>Eukaryota</taxon>
        <taxon>Fungi</taxon>
        <taxon>Dikarya</taxon>
        <taxon>Ascomycota</taxon>
        <taxon>Pezizomycotina</taxon>
        <taxon>Dothideomycetes</taxon>
        <taxon>Pleosporomycetidae</taxon>
        <taxon>Pleosporales</taxon>
        <taxon>Pleosporineae</taxon>
        <taxon>Phaeosphaeriaceae</taxon>
        <taxon>Parastagonospora</taxon>
    </lineage>
</organism>
<keyword evidence="1" id="KW-0472">Membrane</keyword>
<proteinExistence type="predicted"/>
<dbReference type="AlphaFoldDB" id="A0A7U2I2Y8"/>
<evidence type="ECO:0000313" key="2">
    <source>
        <dbReference type="EMBL" id="QRC97482.1"/>
    </source>
</evidence>
<accession>A0A7U2I2Y8</accession>
<keyword evidence="1" id="KW-1133">Transmembrane helix</keyword>
<dbReference type="Proteomes" id="UP000663193">
    <property type="component" value="Chromosome 7"/>
</dbReference>
<dbReference type="VEuPathDB" id="FungiDB:JI435_410630"/>
<feature type="transmembrane region" description="Helical" evidence="1">
    <location>
        <begin position="21"/>
        <end position="43"/>
    </location>
</feature>
<protein>
    <submittedName>
        <fullName evidence="2">Uncharacterized protein</fullName>
    </submittedName>
</protein>
<name>A0A7U2I2Y8_PHANO</name>
<reference evidence="3" key="1">
    <citation type="journal article" date="2021" name="BMC Genomics">
        <title>Chromosome-level genome assembly and manually-curated proteome of model necrotroph Parastagonospora nodorum Sn15 reveals a genome-wide trove of candidate effector homologs, and redundancy of virulence-related functions within an accessory chromosome.</title>
        <authorList>
            <person name="Bertazzoni S."/>
            <person name="Jones D.A.B."/>
            <person name="Phan H.T."/>
            <person name="Tan K.-C."/>
            <person name="Hane J.K."/>
        </authorList>
    </citation>
    <scope>NUCLEOTIDE SEQUENCE [LARGE SCALE GENOMIC DNA]</scope>
    <source>
        <strain evidence="3">SN15 / ATCC MYA-4574 / FGSC 10173)</strain>
    </source>
</reference>
<dbReference type="EMBL" id="CP069029">
    <property type="protein sequence ID" value="QRC97482.1"/>
    <property type="molecule type" value="Genomic_DNA"/>
</dbReference>
<keyword evidence="3" id="KW-1185">Reference proteome</keyword>
<sequence>MMIGSLVDRYLHRLSFPCLLNCFHSVCLFISFSFVHCVAVTFLSSRSYSPSNSLLST</sequence>
<gene>
    <name evidence="2" type="ORF">JI435_410630</name>
</gene>
<keyword evidence="1" id="KW-0812">Transmembrane</keyword>